<accession>A0ABR3YGB8</accession>
<dbReference type="Proteomes" id="UP001583186">
    <property type="component" value="Unassembled WGS sequence"/>
</dbReference>
<dbReference type="InterPro" id="IPR013708">
    <property type="entry name" value="Shikimate_DH-bd_N"/>
</dbReference>
<dbReference type="SUPFAM" id="SSF51735">
    <property type="entry name" value="NAD(P)-binding Rossmann-fold domains"/>
    <property type="match status" value="1"/>
</dbReference>
<keyword evidence="3" id="KW-1185">Reference proteome</keyword>
<dbReference type="InterPro" id="IPR036291">
    <property type="entry name" value="NAD(P)-bd_dom_sf"/>
</dbReference>
<dbReference type="SUPFAM" id="SSF53223">
    <property type="entry name" value="Aminoacid dehydrogenase-like, N-terminal domain"/>
    <property type="match status" value="1"/>
</dbReference>
<dbReference type="PANTHER" id="PTHR21089">
    <property type="entry name" value="SHIKIMATE DEHYDROGENASE"/>
    <property type="match status" value="1"/>
</dbReference>
<dbReference type="InterPro" id="IPR046346">
    <property type="entry name" value="Aminoacid_DH-like_N_sf"/>
</dbReference>
<evidence type="ECO:0000259" key="1">
    <source>
        <dbReference type="Pfam" id="PF08501"/>
    </source>
</evidence>
<sequence length="334" mass="36796">MANISIAASSNKGVDDDSLAASFQFGGRMLDAESRHQPQQTFLFGYPIARSLAPLLHTTLFRGVSLPWTYELQETQDASEFLPTLKKQGVIGCAVTMPYKVTMMSVVDDMTEEGRKIGAINTVFLRRAPDGSTRYIGTNTDCVGVRDAFLQNFPGIRAEAAGKPALVIGGGGACRAAVYALWKWLGASRVYMVNRLESEVTAVVEWFRTAERSLEVVHVASVEQAVALETPFLIVGAVPDFPPKKPGEITARNIINEFLTRPDKGCILEMCYHPKPTTVFFTLGKDAGWRMLYGTESMIWQGVAQQILWAELPLEEFKVDEAQEVIDEALKSHA</sequence>
<organism evidence="2 3">
    <name type="scientific">Sporothrix stenoceras</name>
    <dbReference type="NCBI Taxonomy" id="5173"/>
    <lineage>
        <taxon>Eukaryota</taxon>
        <taxon>Fungi</taxon>
        <taxon>Dikarya</taxon>
        <taxon>Ascomycota</taxon>
        <taxon>Pezizomycotina</taxon>
        <taxon>Sordariomycetes</taxon>
        <taxon>Sordariomycetidae</taxon>
        <taxon>Ophiostomatales</taxon>
        <taxon>Ophiostomataceae</taxon>
        <taxon>Sporothrix</taxon>
    </lineage>
</organism>
<evidence type="ECO:0000313" key="3">
    <source>
        <dbReference type="Proteomes" id="UP001583186"/>
    </source>
</evidence>
<gene>
    <name evidence="2" type="ORF">Sste5346_010258</name>
</gene>
<name>A0ABR3YGB8_9PEZI</name>
<dbReference type="PANTHER" id="PTHR21089:SF1">
    <property type="entry name" value="BIFUNCTIONAL 3-DEHYDROQUINATE DEHYDRATASE_SHIKIMATE DEHYDROGENASE, CHLOROPLASTIC"/>
    <property type="match status" value="1"/>
</dbReference>
<dbReference type="EMBL" id="JAWCUI010000124">
    <property type="protein sequence ID" value="KAL1887378.1"/>
    <property type="molecule type" value="Genomic_DNA"/>
</dbReference>
<dbReference type="InterPro" id="IPR022893">
    <property type="entry name" value="Shikimate_DH_fam"/>
</dbReference>
<reference evidence="2 3" key="1">
    <citation type="journal article" date="2024" name="IMA Fungus">
        <title>IMA Genome - F19 : A genome assembly and annotation guide to empower mycologists, including annotated draft genome sequences of Ceratocystis pirilliformis, Diaporthe australafricana, Fusarium ophioides, Paecilomyces lecythidis, and Sporothrix stenoceras.</title>
        <authorList>
            <person name="Aylward J."/>
            <person name="Wilson A.M."/>
            <person name="Visagie C.M."/>
            <person name="Spraker J."/>
            <person name="Barnes I."/>
            <person name="Buitendag C."/>
            <person name="Ceriani C."/>
            <person name="Del Mar Angel L."/>
            <person name="du Plessis D."/>
            <person name="Fuchs T."/>
            <person name="Gasser K."/>
            <person name="Kramer D."/>
            <person name="Li W."/>
            <person name="Munsamy K."/>
            <person name="Piso A."/>
            <person name="Price J.L."/>
            <person name="Sonnekus B."/>
            <person name="Thomas C."/>
            <person name="van der Nest A."/>
            <person name="van Dijk A."/>
            <person name="van Heerden A."/>
            <person name="van Vuuren N."/>
            <person name="Yilmaz N."/>
            <person name="Duong T.A."/>
            <person name="van der Merwe N.A."/>
            <person name="Wingfield M.J."/>
            <person name="Wingfield B.D."/>
        </authorList>
    </citation>
    <scope>NUCLEOTIDE SEQUENCE [LARGE SCALE GENOMIC DNA]</scope>
    <source>
        <strain evidence="2 3">CMW 5346</strain>
    </source>
</reference>
<proteinExistence type="predicted"/>
<dbReference type="Pfam" id="PF08501">
    <property type="entry name" value="Shikimate_dh_N"/>
    <property type="match status" value="1"/>
</dbReference>
<dbReference type="Gene3D" id="3.40.50.10860">
    <property type="entry name" value="Leucine Dehydrogenase, chain A, domain 1"/>
    <property type="match status" value="1"/>
</dbReference>
<protein>
    <recommendedName>
        <fullName evidence="1">Shikimate dehydrogenase substrate binding N-terminal domain-containing protein</fullName>
    </recommendedName>
</protein>
<comment type="caution">
    <text evidence="2">The sequence shown here is derived from an EMBL/GenBank/DDBJ whole genome shotgun (WGS) entry which is preliminary data.</text>
</comment>
<dbReference type="Gene3D" id="3.40.50.720">
    <property type="entry name" value="NAD(P)-binding Rossmann-like Domain"/>
    <property type="match status" value="1"/>
</dbReference>
<feature type="domain" description="Shikimate dehydrogenase substrate binding N-terminal" evidence="1">
    <location>
        <begin position="43"/>
        <end position="123"/>
    </location>
</feature>
<evidence type="ECO:0000313" key="2">
    <source>
        <dbReference type="EMBL" id="KAL1887378.1"/>
    </source>
</evidence>